<dbReference type="GO" id="GO:0004519">
    <property type="term" value="F:endonuclease activity"/>
    <property type="evidence" value="ECO:0007669"/>
    <property type="project" value="UniProtKB-KW"/>
</dbReference>
<dbReference type="Proteomes" id="UP000394254">
    <property type="component" value="Segment"/>
</dbReference>
<keyword evidence="2" id="KW-0255">Endonuclease</keyword>
<sequence>MAGEPAWPHQNKTGAPKMSRGNTRGPSPAVRRQVIARDLSTCQWCGRHVRTESGWYSLQHRRARGMGGSRDAATNQPANLLLVCGTGTTECHGLIEGAPAQATGRGFRISSSADPARIPYMDWTGREWILTNDGEKVKP</sequence>
<accession>A0A5Q2WC42</accession>
<evidence type="ECO:0000313" key="3">
    <source>
        <dbReference type="Proteomes" id="UP000394254"/>
    </source>
</evidence>
<evidence type="ECO:0000313" key="2">
    <source>
        <dbReference type="EMBL" id="QGH74519.1"/>
    </source>
</evidence>
<dbReference type="EMBL" id="MN484600">
    <property type="protein sequence ID" value="QGH74519.1"/>
    <property type="molecule type" value="Genomic_DNA"/>
</dbReference>
<feature type="region of interest" description="Disordered" evidence="1">
    <location>
        <begin position="1"/>
        <end position="29"/>
    </location>
</feature>
<dbReference type="GeneID" id="55814208"/>
<protein>
    <submittedName>
        <fullName evidence="2">HNH endonuclease</fullName>
    </submittedName>
</protein>
<keyword evidence="2" id="KW-0378">Hydrolase</keyword>
<evidence type="ECO:0000256" key="1">
    <source>
        <dbReference type="SAM" id="MobiDB-lite"/>
    </source>
</evidence>
<gene>
    <name evidence="2" type="primary">32</name>
    <name evidence="2" type="ORF">SEA_KULEANA_32</name>
</gene>
<organism evidence="2 3">
    <name type="scientific">Arthrobacter phage Kuleana</name>
    <dbReference type="NCBI Taxonomy" id="2653270"/>
    <lineage>
        <taxon>Viruses</taxon>
        <taxon>Duplodnaviria</taxon>
        <taxon>Heunggongvirae</taxon>
        <taxon>Uroviricota</taxon>
        <taxon>Caudoviricetes</taxon>
        <taxon>Kuleanavirus</taxon>
        <taxon>Kuleanavirus kuleana</taxon>
    </lineage>
</organism>
<keyword evidence="3" id="KW-1185">Reference proteome</keyword>
<dbReference type="RefSeq" id="YP_009884840.1">
    <property type="nucleotide sequence ID" value="NC_049473.1"/>
</dbReference>
<name>A0A5Q2WC42_9CAUD</name>
<reference evidence="2 3" key="1">
    <citation type="submission" date="2019-09" db="EMBL/GenBank/DDBJ databases">
        <authorList>
            <person name="Barrows A.R."/>
            <person name="Franco J.W."/>
            <person name="Javier C.J."/>
            <person name="Lucero K.A."/>
            <person name="Madrid E.R."/>
            <person name="Margerin I.A.R."/>
            <person name="Moore C.L."/>
            <person name="Neustel K.S."/>
            <person name="Ornellas N.W."/>
            <person name="Oshiro K."/>
            <person name="Severson C.G."/>
            <person name="Vavra L.H."/>
            <person name="Wilcer A."/>
            <person name="Donachie S.P."/>
            <person name="Reed F.A."/>
            <person name="Palecanda S."/>
            <person name="Chong R.A."/>
            <person name="Porter M.L."/>
            <person name="Washington J.M."/>
            <person name="Garlena R.A."/>
            <person name="Russell D.A."/>
            <person name="Pope W.H."/>
            <person name="Jacobs-Sera D."/>
            <person name="Hatfull G.F."/>
        </authorList>
    </citation>
    <scope>NUCLEOTIDE SEQUENCE [LARGE SCALE GENOMIC DNA]</scope>
</reference>
<proteinExistence type="predicted"/>
<keyword evidence="2" id="KW-0540">Nuclease</keyword>
<dbReference type="KEGG" id="vg:55814208"/>